<keyword evidence="6 7" id="KW-0472">Membrane</keyword>
<reference evidence="9" key="1">
    <citation type="journal article" date="2019" name="Int. J. Syst. Evol. Microbiol.">
        <title>The Global Catalogue of Microorganisms (GCM) 10K type strain sequencing project: providing services to taxonomists for standard genome sequencing and annotation.</title>
        <authorList>
            <consortium name="The Broad Institute Genomics Platform"/>
            <consortium name="The Broad Institute Genome Sequencing Center for Infectious Disease"/>
            <person name="Wu L."/>
            <person name="Ma J."/>
        </authorList>
    </citation>
    <scope>NUCLEOTIDE SEQUENCE [LARGE SCALE GENOMIC DNA]</scope>
    <source>
        <strain evidence="9">CGMCC 4.7330</strain>
    </source>
</reference>
<comment type="subcellular location">
    <subcellularLocation>
        <location evidence="1">Cell membrane</location>
        <topology evidence="1">Multi-pass membrane protein</topology>
    </subcellularLocation>
</comment>
<comment type="similarity">
    <text evidence="2">Belongs to the DoxX family.</text>
</comment>
<evidence type="ECO:0000256" key="4">
    <source>
        <dbReference type="ARBA" id="ARBA00022692"/>
    </source>
</evidence>
<keyword evidence="3" id="KW-1003">Cell membrane</keyword>
<evidence type="ECO:0000256" key="6">
    <source>
        <dbReference type="ARBA" id="ARBA00023136"/>
    </source>
</evidence>
<proteinExistence type="inferred from homology"/>
<protein>
    <submittedName>
        <fullName evidence="8">DoxX family protein</fullName>
    </submittedName>
</protein>
<feature type="transmembrane region" description="Helical" evidence="7">
    <location>
        <begin position="105"/>
        <end position="126"/>
    </location>
</feature>
<organism evidence="8 9">
    <name type="scientific">Nocardia jiangsuensis</name>
    <dbReference type="NCBI Taxonomy" id="1691563"/>
    <lineage>
        <taxon>Bacteria</taxon>
        <taxon>Bacillati</taxon>
        <taxon>Actinomycetota</taxon>
        <taxon>Actinomycetes</taxon>
        <taxon>Mycobacteriales</taxon>
        <taxon>Nocardiaceae</taxon>
        <taxon>Nocardia</taxon>
    </lineage>
</organism>
<keyword evidence="5 7" id="KW-1133">Transmembrane helix</keyword>
<evidence type="ECO:0000256" key="3">
    <source>
        <dbReference type="ARBA" id="ARBA00022475"/>
    </source>
</evidence>
<accession>A0ABV8DRY7</accession>
<keyword evidence="9" id="KW-1185">Reference proteome</keyword>
<dbReference type="PANTHER" id="PTHR33452">
    <property type="entry name" value="OXIDOREDUCTASE CATD-RELATED"/>
    <property type="match status" value="1"/>
</dbReference>
<gene>
    <name evidence="8" type="ORF">ACFO0B_12095</name>
</gene>
<dbReference type="Proteomes" id="UP001595696">
    <property type="component" value="Unassembled WGS sequence"/>
</dbReference>
<evidence type="ECO:0000313" key="8">
    <source>
        <dbReference type="EMBL" id="MFC3962726.1"/>
    </source>
</evidence>
<dbReference type="EMBL" id="JBHSAX010000013">
    <property type="protein sequence ID" value="MFC3962726.1"/>
    <property type="molecule type" value="Genomic_DNA"/>
</dbReference>
<evidence type="ECO:0000256" key="7">
    <source>
        <dbReference type="SAM" id="Phobius"/>
    </source>
</evidence>
<name>A0ABV8DRY7_9NOCA</name>
<sequence>MYGSRDAALFLARLILGFIFVMHGWQKLHTNGISNVEKGFDAMGIPAPGIAAQYSTWVELLGGIFLIIGLLLPIVSLLLILNMLGAIWYAHWDSGFWNSDGGYELPLALIAGLLAVGLSHAGRAAADHYIMRRRGVRVD</sequence>
<dbReference type="PANTHER" id="PTHR33452:SF1">
    <property type="entry name" value="INNER MEMBRANE PROTEIN YPHA-RELATED"/>
    <property type="match status" value="1"/>
</dbReference>
<dbReference type="Pfam" id="PF07681">
    <property type="entry name" value="DoxX"/>
    <property type="match status" value="1"/>
</dbReference>
<comment type="caution">
    <text evidence="8">The sequence shown here is derived from an EMBL/GenBank/DDBJ whole genome shotgun (WGS) entry which is preliminary data.</text>
</comment>
<dbReference type="InterPro" id="IPR032808">
    <property type="entry name" value="DoxX"/>
</dbReference>
<evidence type="ECO:0000256" key="5">
    <source>
        <dbReference type="ARBA" id="ARBA00022989"/>
    </source>
</evidence>
<evidence type="ECO:0000256" key="2">
    <source>
        <dbReference type="ARBA" id="ARBA00006679"/>
    </source>
</evidence>
<feature type="transmembrane region" description="Helical" evidence="7">
    <location>
        <begin position="64"/>
        <end position="90"/>
    </location>
</feature>
<evidence type="ECO:0000313" key="9">
    <source>
        <dbReference type="Proteomes" id="UP001595696"/>
    </source>
</evidence>
<evidence type="ECO:0000256" key="1">
    <source>
        <dbReference type="ARBA" id="ARBA00004651"/>
    </source>
</evidence>
<keyword evidence="4 7" id="KW-0812">Transmembrane</keyword>
<feature type="transmembrane region" description="Helical" evidence="7">
    <location>
        <begin position="6"/>
        <end position="25"/>
    </location>
</feature>
<dbReference type="RefSeq" id="WP_378612867.1">
    <property type="nucleotide sequence ID" value="NZ_JBHSAX010000013.1"/>
</dbReference>
<dbReference type="InterPro" id="IPR051907">
    <property type="entry name" value="DoxX-like_oxidoreductase"/>
</dbReference>